<feature type="compositionally biased region" description="Basic and acidic residues" evidence="7">
    <location>
        <begin position="458"/>
        <end position="494"/>
    </location>
</feature>
<comment type="similarity">
    <text evidence="2">Belongs to the ODF2 family.</text>
</comment>
<evidence type="ECO:0000313" key="9">
    <source>
        <dbReference type="Proteomes" id="UP001445076"/>
    </source>
</evidence>
<sequence length="872" mass="102104">NNNNNTSLHMLQNRRLRRYQRFLKTLRRPQSNFCSCPSHLHPRPWVHPPCRTTRPFKEEDSLSRRTCSSPDLVANTRQSFKMDKTQSRWESDDQHHQNSLQHLYNDARILKEAFRKIHHGDHLSKDMCNTVKKWSKNEIPNSRNKVERNRRERQKLADHREPAEDADNRSSAQLAQEEEALRQELRNLRELTQSNASVVEENKRLMRKVHQLQQRLRRQETVQKGSGGTEKNTESRDEYVILALRKKYEDLLQYVLKVESENQKLKSLIGVSGEQEDIFNCSDHEHGEYGPRVLARLHNDLEALKQEILKKDEYILECEQHLQTMKENVDRHNTLRNQTSGARTIDTSTLEEEWMRRLNETRDMYDRAIQGYKDQLGELQEKLLNSEKNHAKQVTELTSKLAEAQSEVIAPKANEVEIDESHRPININGDKEKDKKNEKVERQRSEETEESDQSGFEETEKQEKTSEPKRPDDKEHRKNDNTKRNGENVSRLEKSSQSSSTAKSQNKDTETTSETPEVIRFERYSESIENLVKRLESSSLGRDEIENITSVIKDTVSECLNEWKGSLRQELTQEKDDTDKLKKEYEDLQKKLRSKNKKIESLQNQCKDFEQQNLKLHHQYSQLELRMDASQITGQLDVLQELPKKLQETEQRLLDTRELFQQAQGEKQALQDQLHVLEEKLSKKETKLKSEREQCSSREKEIKNLRETSSSLQRQLEDAAKEASHLQEQMSTKDTILEHTSTQLEERIRECATLSSLVDHYKIQQNQESNRIQAQLSERESASYQQYMEAQALATRCQAQLSALRSEKDHNEKSLRNNVRKLEEQVDQLQLKNSTLQRQLTIITSTYHNMFSSVDLNLPSSPGLGSSDAKNL</sequence>
<keyword evidence="4 6" id="KW-0175">Coiled coil</keyword>
<evidence type="ECO:0000256" key="4">
    <source>
        <dbReference type="ARBA" id="ARBA00023054"/>
    </source>
</evidence>
<dbReference type="AlphaFoldDB" id="A0AAW0X3D7"/>
<feature type="coiled-coil region" evidence="6">
    <location>
        <begin position="805"/>
        <end position="839"/>
    </location>
</feature>
<keyword evidence="9" id="KW-1185">Reference proteome</keyword>
<dbReference type="PANTHER" id="PTHR23162:SF10">
    <property type="entry name" value="FI13205P"/>
    <property type="match status" value="1"/>
</dbReference>
<feature type="region of interest" description="Disordered" evidence="7">
    <location>
        <begin position="406"/>
        <end position="518"/>
    </location>
</feature>
<feature type="compositionally biased region" description="Basic and acidic residues" evidence="7">
    <location>
        <begin position="419"/>
        <end position="446"/>
    </location>
</feature>
<feature type="region of interest" description="Disordered" evidence="7">
    <location>
        <begin position="213"/>
        <end position="233"/>
    </location>
</feature>
<evidence type="ECO:0000256" key="7">
    <source>
        <dbReference type="SAM" id="MobiDB-lite"/>
    </source>
</evidence>
<evidence type="ECO:0000256" key="2">
    <source>
        <dbReference type="ARBA" id="ARBA00009316"/>
    </source>
</evidence>
<feature type="compositionally biased region" description="Basic and acidic residues" evidence="7">
    <location>
        <begin position="144"/>
        <end position="168"/>
    </location>
</feature>
<keyword evidence="3" id="KW-0963">Cytoplasm</keyword>
<organism evidence="8 9">
    <name type="scientific">Cherax quadricarinatus</name>
    <name type="common">Australian red claw crayfish</name>
    <dbReference type="NCBI Taxonomy" id="27406"/>
    <lineage>
        <taxon>Eukaryota</taxon>
        <taxon>Metazoa</taxon>
        <taxon>Ecdysozoa</taxon>
        <taxon>Arthropoda</taxon>
        <taxon>Crustacea</taxon>
        <taxon>Multicrustacea</taxon>
        <taxon>Malacostraca</taxon>
        <taxon>Eumalacostraca</taxon>
        <taxon>Eucarida</taxon>
        <taxon>Decapoda</taxon>
        <taxon>Pleocyemata</taxon>
        <taxon>Astacidea</taxon>
        <taxon>Parastacoidea</taxon>
        <taxon>Parastacidae</taxon>
        <taxon>Cherax</taxon>
    </lineage>
</organism>
<feature type="compositionally biased region" description="Acidic residues" evidence="7">
    <location>
        <begin position="447"/>
        <end position="457"/>
    </location>
</feature>
<evidence type="ECO:0000256" key="6">
    <source>
        <dbReference type="SAM" id="Coils"/>
    </source>
</evidence>
<evidence type="ECO:0000313" key="8">
    <source>
        <dbReference type="EMBL" id="KAK8738902.1"/>
    </source>
</evidence>
<comment type="caution">
    <text evidence="8">The sequence shown here is derived from an EMBL/GenBank/DDBJ whole genome shotgun (WGS) entry which is preliminary data.</text>
</comment>
<keyword evidence="5" id="KW-0206">Cytoskeleton</keyword>
<protein>
    <submittedName>
        <fullName evidence="8">Uncharacterized protein</fullName>
    </submittedName>
</protein>
<evidence type="ECO:0000256" key="1">
    <source>
        <dbReference type="ARBA" id="ARBA00004300"/>
    </source>
</evidence>
<accession>A0AAW0X3D7</accession>
<feature type="compositionally biased region" description="Low complexity" evidence="7">
    <location>
        <begin position="495"/>
        <end position="504"/>
    </location>
</feature>
<evidence type="ECO:0000256" key="3">
    <source>
        <dbReference type="ARBA" id="ARBA00022490"/>
    </source>
</evidence>
<feature type="coiled-coil region" evidence="6">
    <location>
        <begin position="646"/>
        <end position="729"/>
    </location>
</feature>
<feature type="region of interest" description="Disordered" evidence="7">
    <location>
        <begin position="134"/>
        <end position="174"/>
    </location>
</feature>
<feature type="coiled-coil region" evidence="6">
    <location>
        <begin position="564"/>
        <end position="619"/>
    </location>
</feature>
<gene>
    <name evidence="8" type="ORF">OTU49_003727</name>
</gene>
<comment type="subcellular location">
    <subcellularLocation>
        <location evidence="1">Cytoplasm</location>
        <location evidence="1">Cytoskeleton</location>
        <location evidence="1">Microtubule organizing center</location>
        <location evidence="1">Centrosome</location>
    </subcellularLocation>
</comment>
<proteinExistence type="inferred from homology"/>
<dbReference type="EMBL" id="JARKIK010000038">
    <property type="protein sequence ID" value="KAK8738902.1"/>
    <property type="molecule type" value="Genomic_DNA"/>
</dbReference>
<dbReference type="GO" id="GO:1902017">
    <property type="term" value="P:regulation of cilium assembly"/>
    <property type="evidence" value="ECO:0007669"/>
    <property type="project" value="TreeGrafter"/>
</dbReference>
<reference evidence="8 9" key="1">
    <citation type="journal article" date="2024" name="BMC Genomics">
        <title>Genome assembly of redclaw crayfish (Cherax quadricarinatus) provides insights into its immune adaptation and hypoxia tolerance.</title>
        <authorList>
            <person name="Liu Z."/>
            <person name="Zheng J."/>
            <person name="Li H."/>
            <person name="Fang K."/>
            <person name="Wang S."/>
            <person name="He J."/>
            <person name="Zhou D."/>
            <person name="Weng S."/>
            <person name="Chi M."/>
            <person name="Gu Z."/>
            <person name="He J."/>
            <person name="Li F."/>
            <person name="Wang M."/>
        </authorList>
    </citation>
    <scope>NUCLEOTIDE SEQUENCE [LARGE SCALE GENOMIC DNA]</scope>
    <source>
        <strain evidence="8">ZL_2023a</strain>
    </source>
</reference>
<dbReference type="PANTHER" id="PTHR23162">
    <property type="entry name" value="OUTER DENSE FIBER OF SPERM TAILS 2"/>
    <property type="match status" value="1"/>
</dbReference>
<dbReference type="InterPro" id="IPR026099">
    <property type="entry name" value="Odf2-rel"/>
</dbReference>
<dbReference type="GO" id="GO:0005813">
    <property type="term" value="C:centrosome"/>
    <property type="evidence" value="ECO:0007669"/>
    <property type="project" value="UniProtKB-SubCell"/>
</dbReference>
<name>A0AAW0X3D7_CHEQU</name>
<evidence type="ECO:0000256" key="5">
    <source>
        <dbReference type="ARBA" id="ARBA00023212"/>
    </source>
</evidence>
<feature type="non-terminal residue" evidence="8">
    <location>
        <position position="1"/>
    </location>
</feature>
<dbReference type="Proteomes" id="UP001445076">
    <property type="component" value="Unassembled WGS sequence"/>
</dbReference>